<proteinExistence type="predicted"/>
<organism evidence="1 2">
    <name type="scientific">Candidatus Methylacidiphilum fumarolicum</name>
    <dbReference type="NCBI Taxonomy" id="591154"/>
    <lineage>
        <taxon>Bacteria</taxon>
        <taxon>Pseudomonadati</taxon>
        <taxon>Verrucomicrobiota</taxon>
        <taxon>Methylacidiphilae</taxon>
        <taxon>Methylacidiphilales</taxon>
        <taxon>Methylacidiphilaceae</taxon>
        <taxon>Methylacidiphilum (ex Ratnadevi et al. 2023)</taxon>
    </lineage>
</organism>
<accession>A0ABM9IAX3</accession>
<reference evidence="1" key="1">
    <citation type="submission" date="2023-03" db="EMBL/GenBank/DDBJ databases">
        <authorList>
            <person name="Cremers G."/>
            <person name="Picone N."/>
        </authorList>
    </citation>
    <scope>NUCLEOTIDE SEQUENCE</scope>
    <source>
        <strain evidence="1">Sample_alias</strain>
    </source>
</reference>
<evidence type="ECO:0000313" key="1">
    <source>
        <dbReference type="EMBL" id="CAI9084789.1"/>
    </source>
</evidence>
<gene>
    <name evidence="1" type="ORF">MFUM_0396</name>
</gene>
<evidence type="ECO:0000313" key="2">
    <source>
        <dbReference type="Proteomes" id="UP001161497"/>
    </source>
</evidence>
<sequence length="80" mass="9236">MVSQKRFESSKRTRSRLRYRLNIPSLDDNQATHGLSFRNQDGALPGTRFDSVKFSDQSKKIGQSIHTERARNILKKKMLG</sequence>
<dbReference type="Proteomes" id="UP001161497">
    <property type="component" value="Chromosome"/>
</dbReference>
<protein>
    <submittedName>
        <fullName evidence="1">Uncharacterized protein</fullName>
    </submittedName>
</protein>
<dbReference type="EMBL" id="OX458932">
    <property type="protein sequence ID" value="CAI9084789.1"/>
    <property type="molecule type" value="Genomic_DNA"/>
</dbReference>
<keyword evidence="2" id="KW-1185">Reference proteome</keyword>
<name>A0ABM9IAX3_9BACT</name>